<dbReference type="GO" id="GO:0005739">
    <property type="term" value="C:mitochondrion"/>
    <property type="evidence" value="ECO:0007669"/>
    <property type="project" value="TreeGrafter"/>
</dbReference>
<protein>
    <recommendedName>
        <fullName evidence="2">AB hydrolase-1 domain-containing protein</fullName>
    </recommendedName>
</protein>
<evidence type="ECO:0000259" key="2">
    <source>
        <dbReference type="Pfam" id="PF00561"/>
    </source>
</evidence>
<dbReference type="STRING" id="2018661.A0A2A2L9G5"/>
<dbReference type="EMBL" id="LIAE01007026">
    <property type="protein sequence ID" value="PAV82810.1"/>
    <property type="molecule type" value="Genomic_DNA"/>
</dbReference>
<gene>
    <name evidence="3" type="ORF">WR25_21982</name>
</gene>
<proteinExistence type="inferred from homology"/>
<dbReference type="GO" id="GO:0005811">
    <property type="term" value="C:lipid droplet"/>
    <property type="evidence" value="ECO:0007669"/>
    <property type="project" value="TreeGrafter"/>
</dbReference>
<feature type="domain" description="AB hydrolase-1" evidence="2">
    <location>
        <begin position="96"/>
        <end position="347"/>
    </location>
</feature>
<name>A0A2A2L9G5_9BILA</name>
<accession>A0A2A2L9G5</accession>
<dbReference type="Proteomes" id="UP000218231">
    <property type="component" value="Unassembled WGS sequence"/>
</dbReference>
<evidence type="ECO:0000313" key="4">
    <source>
        <dbReference type="Proteomes" id="UP000218231"/>
    </source>
</evidence>
<comment type="similarity">
    <text evidence="1">Belongs to the peptidase S33 family. ABHD4/ABHD5 subfamily.</text>
</comment>
<evidence type="ECO:0000313" key="3">
    <source>
        <dbReference type="EMBL" id="PAV82810.1"/>
    </source>
</evidence>
<dbReference type="AlphaFoldDB" id="A0A2A2L9G5"/>
<dbReference type="GO" id="GO:0055088">
    <property type="term" value="P:lipid homeostasis"/>
    <property type="evidence" value="ECO:0007669"/>
    <property type="project" value="TreeGrafter"/>
</dbReference>
<dbReference type="Gene3D" id="3.40.50.1820">
    <property type="entry name" value="alpha/beta hydrolase"/>
    <property type="match status" value="1"/>
</dbReference>
<dbReference type="PANTHER" id="PTHR42886">
    <property type="entry name" value="RE40534P-RELATED"/>
    <property type="match status" value="1"/>
</dbReference>
<dbReference type="SUPFAM" id="SSF53474">
    <property type="entry name" value="alpha/beta-Hydrolases"/>
    <property type="match status" value="1"/>
</dbReference>
<reference evidence="3 4" key="1">
    <citation type="journal article" date="2017" name="Curr. Biol.">
        <title>Genome architecture and evolution of a unichromosomal asexual nematode.</title>
        <authorList>
            <person name="Fradin H."/>
            <person name="Zegar C."/>
            <person name="Gutwein M."/>
            <person name="Lucas J."/>
            <person name="Kovtun M."/>
            <person name="Corcoran D."/>
            <person name="Baugh L.R."/>
            <person name="Kiontke K."/>
            <person name="Gunsalus K."/>
            <person name="Fitch D.H."/>
            <person name="Piano F."/>
        </authorList>
    </citation>
    <scope>NUCLEOTIDE SEQUENCE [LARGE SCALE GENOMIC DNA]</scope>
    <source>
        <strain evidence="3">PF1309</strain>
    </source>
</reference>
<dbReference type="PRINTS" id="PR00111">
    <property type="entry name" value="ABHYDROLASE"/>
</dbReference>
<dbReference type="PANTHER" id="PTHR42886:SF29">
    <property type="entry name" value="PUMMELIG, ISOFORM A"/>
    <property type="match status" value="1"/>
</dbReference>
<dbReference type="GO" id="GO:0042171">
    <property type="term" value="F:lysophosphatidic acid acyltransferase activity"/>
    <property type="evidence" value="ECO:0007669"/>
    <property type="project" value="TreeGrafter"/>
</dbReference>
<dbReference type="OrthoDB" id="7457040at2759"/>
<dbReference type="InterPro" id="IPR029058">
    <property type="entry name" value="AB_hydrolase_fold"/>
</dbReference>
<dbReference type="GO" id="GO:0052689">
    <property type="term" value="F:carboxylic ester hydrolase activity"/>
    <property type="evidence" value="ECO:0007669"/>
    <property type="project" value="TreeGrafter"/>
</dbReference>
<dbReference type="GO" id="GO:0006654">
    <property type="term" value="P:phosphatidic acid biosynthetic process"/>
    <property type="evidence" value="ECO:0007669"/>
    <property type="project" value="TreeGrafter"/>
</dbReference>
<keyword evidence="4" id="KW-1185">Reference proteome</keyword>
<comment type="caution">
    <text evidence="3">The sequence shown here is derived from an EMBL/GenBank/DDBJ whole genome shotgun (WGS) entry which is preliminary data.</text>
</comment>
<dbReference type="InterPro" id="IPR000073">
    <property type="entry name" value="AB_hydrolase_1"/>
</dbReference>
<dbReference type="Pfam" id="PF00561">
    <property type="entry name" value="Abhydrolase_1"/>
    <property type="match status" value="1"/>
</dbReference>
<sequence length="376" mass="42861">MADASVLEKNEDTQNVQDHVDESIYPTSSTTNKGFLQYFFSWGSPNEGKLIAAEKRMMSSSGITDYKSKFVKARFKSSEIYTMTVECKAEDKEPDPIVLMHGFGTGSAIWCNNFHELAAKHDVHAFDLLGFGRSARPNFSSDGTLAELELVETIEDWRKEMGIDKMYLVGHSFGAYIASSYALEHPAHVKYLILADAWGFPEKILPTEKQISPYPWMIFLGSVLAYFNPFTVLRLAGPYARHAMKILRPDMQERFRSERRSDIYDYLYECNALNPTGETAFMSMCLPYGWAKRPMIRRFNGIDENIPATFIFGSKSWVDPGPAFDIQMLRNDVDVQIVRGAGHHIYADMPEEFNRIVLEATNYSPESHNNDDKEQQ</sequence>
<evidence type="ECO:0000256" key="1">
    <source>
        <dbReference type="ARBA" id="ARBA00038097"/>
    </source>
</evidence>
<organism evidence="3 4">
    <name type="scientific">Diploscapter pachys</name>
    <dbReference type="NCBI Taxonomy" id="2018661"/>
    <lineage>
        <taxon>Eukaryota</taxon>
        <taxon>Metazoa</taxon>
        <taxon>Ecdysozoa</taxon>
        <taxon>Nematoda</taxon>
        <taxon>Chromadorea</taxon>
        <taxon>Rhabditida</taxon>
        <taxon>Rhabditina</taxon>
        <taxon>Rhabditomorpha</taxon>
        <taxon>Rhabditoidea</taxon>
        <taxon>Rhabditidae</taxon>
        <taxon>Diploscapter</taxon>
    </lineage>
</organism>